<dbReference type="AlphaFoldDB" id="U4L655"/>
<protein>
    <submittedName>
        <fullName evidence="1">Uncharacterized protein</fullName>
    </submittedName>
</protein>
<sequence length="29" mass="3174">MELLSEKPSFAESAPSCHRLGQLQASLRS</sequence>
<gene>
    <name evidence="1" type="ORF">PCON_12303</name>
</gene>
<keyword evidence="2" id="KW-1185">Reference proteome</keyword>
<evidence type="ECO:0000313" key="1">
    <source>
        <dbReference type="EMBL" id="CCX12709.1"/>
    </source>
</evidence>
<name>U4L655_PYROM</name>
<dbReference type="EMBL" id="HF935723">
    <property type="protein sequence ID" value="CCX12709.1"/>
    <property type="molecule type" value="Genomic_DNA"/>
</dbReference>
<evidence type="ECO:0000313" key="2">
    <source>
        <dbReference type="Proteomes" id="UP000018144"/>
    </source>
</evidence>
<dbReference type="Proteomes" id="UP000018144">
    <property type="component" value="Unassembled WGS sequence"/>
</dbReference>
<accession>U4L655</accession>
<reference evidence="1 2" key="1">
    <citation type="journal article" date="2013" name="PLoS Genet.">
        <title>The genome and development-dependent transcriptomes of Pyronema confluens: a window into fungal evolution.</title>
        <authorList>
            <person name="Traeger S."/>
            <person name="Altegoer F."/>
            <person name="Freitag M."/>
            <person name="Gabaldon T."/>
            <person name="Kempken F."/>
            <person name="Kumar A."/>
            <person name="Marcet-Houben M."/>
            <person name="Poggeler S."/>
            <person name="Stajich J.E."/>
            <person name="Nowrousian M."/>
        </authorList>
    </citation>
    <scope>NUCLEOTIDE SEQUENCE [LARGE SCALE GENOMIC DNA]</scope>
    <source>
        <strain evidence="2">CBS 100304</strain>
        <tissue evidence="1">Vegetative mycelium</tissue>
    </source>
</reference>
<proteinExistence type="predicted"/>
<organism evidence="1 2">
    <name type="scientific">Pyronema omphalodes (strain CBS 100304)</name>
    <name type="common">Pyronema confluens</name>
    <dbReference type="NCBI Taxonomy" id="1076935"/>
    <lineage>
        <taxon>Eukaryota</taxon>
        <taxon>Fungi</taxon>
        <taxon>Dikarya</taxon>
        <taxon>Ascomycota</taxon>
        <taxon>Pezizomycotina</taxon>
        <taxon>Pezizomycetes</taxon>
        <taxon>Pezizales</taxon>
        <taxon>Pyronemataceae</taxon>
        <taxon>Pyronema</taxon>
    </lineage>
</organism>